<dbReference type="GO" id="GO:0106430">
    <property type="term" value="F:dihydroorotate dehydrogenase (quinone) activity"/>
    <property type="evidence" value="ECO:0007669"/>
    <property type="project" value="UniProtKB-EC"/>
</dbReference>
<name>A0A1V9FHQ5_9BACT</name>
<dbReference type="GO" id="GO:0005886">
    <property type="term" value="C:plasma membrane"/>
    <property type="evidence" value="ECO:0007669"/>
    <property type="project" value="UniProtKB-SubCell"/>
</dbReference>
<comment type="caution">
    <text evidence="13">The sequence shown here is derived from an EMBL/GenBank/DDBJ whole genome shotgun (WGS) entry which is preliminary data.</text>
</comment>
<comment type="function">
    <text evidence="1 11">Catalyzes the conversion of dihydroorotate to orotate with quinone as electron acceptor.</text>
</comment>
<evidence type="ECO:0000256" key="11">
    <source>
        <dbReference type="HAMAP-Rule" id="MF_00225"/>
    </source>
</evidence>
<feature type="binding site" evidence="11">
    <location>
        <position position="159"/>
    </location>
    <ligand>
        <name>FMN</name>
        <dbReference type="ChEBI" id="CHEBI:58210"/>
    </ligand>
</feature>
<feature type="binding site" evidence="11">
    <location>
        <position position="267"/>
    </location>
    <ligand>
        <name>FMN</name>
        <dbReference type="ChEBI" id="CHEBI:58210"/>
    </ligand>
</feature>
<feature type="binding site" evidence="11">
    <location>
        <position position="192"/>
    </location>
    <ligand>
        <name>FMN</name>
        <dbReference type="ChEBI" id="CHEBI:58210"/>
    </ligand>
</feature>
<dbReference type="NCBIfam" id="NF003645">
    <property type="entry name" value="PRK05286.1-2"/>
    <property type="match status" value="1"/>
</dbReference>
<dbReference type="GO" id="GO:0006207">
    <property type="term" value="P:'de novo' pyrimidine nucleobase biosynthetic process"/>
    <property type="evidence" value="ECO:0007669"/>
    <property type="project" value="UniProtKB-UniRule"/>
</dbReference>
<feature type="binding site" evidence="11">
    <location>
        <begin position="268"/>
        <end position="269"/>
    </location>
    <ligand>
        <name>substrate</name>
    </ligand>
</feature>
<evidence type="ECO:0000313" key="13">
    <source>
        <dbReference type="EMBL" id="OQP57882.1"/>
    </source>
</evidence>
<dbReference type="SUPFAM" id="SSF51395">
    <property type="entry name" value="FMN-linked oxidoreductases"/>
    <property type="match status" value="1"/>
</dbReference>
<comment type="pathway">
    <text evidence="3 11">Pyrimidine metabolism; UMP biosynthesis via de novo pathway; orotate from (S)-dihydroorotate (quinone route): step 1/1.</text>
</comment>
<feature type="binding site" evidence="11">
    <location>
        <position position="90"/>
    </location>
    <ligand>
        <name>FMN</name>
        <dbReference type="ChEBI" id="CHEBI:58210"/>
    </ligand>
</feature>
<dbReference type="CDD" id="cd04738">
    <property type="entry name" value="DHOD_2_like"/>
    <property type="match status" value="1"/>
</dbReference>
<accession>A0A1V9FHQ5</accession>
<dbReference type="PROSITE" id="PS00912">
    <property type="entry name" value="DHODEHASE_2"/>
    <property type="match status" value="1"/>
</dbReference>
<comment type="catalytic activity">
    <reaction evidence="10 11">
        <text>(S)-dihydroorotate + a quinone = orotate + a quinol</text>
        <dbReference type="Rhea" id="RHEA:30187"/>
        <dbReference type="ChEBI" id="CHEBI:24646"/>
        <dbReference type="ChEBI" id="CHEBI:30839"/>
        <dbReference type="ChEBI" id="CHEBI:30864"/>
        <dbReference type="ChEBI" id="CHEBI:132124"/>
        <dbReference type="EC" id="1.3.5.2"/>
    </reaction>
</comment>
<keyword evidence="9 11" id="KW-0472">Membrane</keyword>
<comment type="similarity">
    <text evidence="4 11">Belongs to the dihydroorotate dehydrogenase family. Type 2 subfamily.</text>
</comment>
<feature type="binding site" evidence="11">
    <location>
        <position position="197"/>
    </location>
    <ligand>
        <name>substrate</name>
    </ligand>
</feature>
<dbReference type="OrthoDB" id="9802377at2"/>
<dbReference type="STRING" id="550983.A4R26_23530"/>
<feature type="binding site" evidence="11">
    <location>
        <position position="293"/>
    </location>
    <ligand>
        <name>FMN</name>
        <dbReference type="ChEBI" id="CHEBI:58210"/>
    </ligand>
</feature>
<dbReference type="EMBL" id="LWBP01000190">
    <property type="protein sequence ID" value="OQP57882.1"/>
    <property type="molecule type" value="Genomic_DNA"/>
</dbReference>
<keyword evidence="11" id="KW-1003">Cell membrane</keyword>
<comment type="cofactor">
    <cofactor evidence="11">
        <name>FMN</name>
        <dbReference type="ChEBI" id="CHEBI:58210"/>
    </cofactor>
    <text evidence="11">Binds 1 FMN per subunit.</text>
</comment>
<comment type="caution">
    <text evidence="11">Lacks conserved residue(s) required for the propagation of feature annotation.</text>
</comment>
<dbReference type="InterPro" id="IPR001295">
    <property type="entry name" value="Dihydroorotate_DH_CS"/>
</dbReference>
<comment type="subcellular location">
    <subcellularLocation>
        <location evidence="11">Cell membrane</location>
        <topology evidence="11">Peripheral membrane protein</topology>
    </subcellularLocation>
    <subcellularLocation>
        <location evidence="2">Membrane</location>
    </subcellularLocation>
</comment>
<dbReference type="PANTHER" id="PTHR48109">
    <property type="entry name" value="DIHYDROOROTATE DEHYDROGENASE (QUINONE), MITOCHONDRIAL-RELATED"/>
    <property type="match status" value="1"/>
</dbReference>
<dbReference type="NCBIfam" id="NF003652">
    <property type="entry name" value="PRK05286.2-5"/>
    <property type="match status" value="1"/>
</dbReference>
<keyword evidence="5 11" id="KW-0285">Flavoprotein</keyword>
<dbReference type="InterPro" id="IPR050074">
    <property type="entry name" value="DHO_dehydrogenase"/>
</dbReference>
<keyword evidence="14" id="KW-1185">Reference proteome</keyword>
<feature type="binding site" evidence="11">
    <location>
        <position position="239"/>
    </location>
    <ligand>
        <name>FMN</name>
        <dbReference type="ChEBI" id="CHEBI:58210"/>
    </ligand>
</feature>
<organism evidence="13 14">
    <name type="scientific">Niastella populi</name>
    <dbReference type="NCBI Taxonomy" id="550983"/>
    <lineage>
        <taxon>Bacteria</taxon>
        <taxon>Pseudomonadati</taxon>
        <taxon>Bacteroidota</taxon>
        <taxon>Chitinophagia</taxon>
        <taxon>Chitinophagales</taxon>
        <taxon>Chitinophagaceae</taxon>
        <taxon>Niastella</taxon>
    </lineage>
</organism>
<evidence type="ECO:0000313" key="14">
    <source>
        <dbReference type="Proteomes" id="UP000192276"/>
    </source>
</evidence>
<keyword evidence="8 11" id="KW-0560">Oxidoreductase</keyword>
<protein>
    <recommendedName>
        <fullName evidence="11">Dihydroorotate dehydrogenase (quinone)</fullName>
        <ecNumber evidence="11">1.3.5.2</ecNumber>
    </recommendedName>
    <alternativeName>
        <fullName evidence="11">DHOdehase</fullName>
        <shortName evidence="11">DHOD</shortName>
        <shortName evidence="11">DHODase</shortName>
    </alternativeName>
    <alternativeName>
        <fullName evidence="11">Dihydroorotate oxidase</fullName>
    </alternativeName>
</protein>
<dbReference type="InterPro" id="IPR013785">
    <property type="entry name" value="Aldolase_TIM"/>
</dbReference>
<feature type="domain" description="Dihydroorotate dehydrogenase catalytic" evidence="12">
    <location>
        <begin position="49"/>
        <end position="361"/>
    </location>
</feature>
<dbReference type="NCBIfam" id="TIGR01036">
    <property type="entry name" value="pyrD_sub2"/>
    <property type="match status" value="1"/>
</dbReference>
<dbReference type="PANTHER" id="PTHR48109:SF4">
    <property type="entry name" value="DIHYDROOROTATE DEHYDROGENASE (QUINONE), MITOCHONDRIAL"/>
    <property type="match status" value="1"/>
</dbReference>
<evidence type="ECO:0000256" key="10">
    <source>
        <dbReference type="ARBA" id="ARBA00048639"/>
    </source>
</evidence>
<dbReference type="GO" id="GO:0005737">
    <property type="term" value="C:cytoplasm"/>
    <property type="evidence" value="ECO:0007669"/>
    <property type="project" value="InterPro"/>
</dbReference>
<dbReference type="EC" id="1.3.5.2" evidence="11"/>
<evidence type="ECO:0000256" key="2">
    <source>
        <dbReference type="ARBA" id="ARBA00004370"/>
    </source>
</evidence>
<feature type="binding site" evidence="11">
    <location>
        <begin position="66"/>
        <end position="70"/>
    </location>
    <ligand>
        <name>FMN</name>
        <dbReference type="ChEBI" id="CHEBI:58210"/>
    </ligand>
</feature>
<evidence type="ECO:0000256" key="3">
    <source>
        <dbReference type="ARBA" id="ARBA00005161"/>
    </source>
</evidence>
<dbReference type="AlphaFoldDB" id="A0A1V9FHQ5"/>
<keyword evidence="6 11" id="KW-0288">FMN</keyword>
<dbReference type="GO" id="GO:0044205">
    <property type="term" value="P:'de novo' UMP biosynthetic process"/>
    <property type="evidence" value="ECO:0007669"/>
    <property type="project" value="UniProtKB-UniRule"/>
</dbReference>
<dbReference type="Pfam" id="PF01180">
    <property type="entry name" value="DHO_dh"/>
    <property type="match status" value="1"/>
</dbReference>
<feature type="active site" description="Nucleophile" evidence="11">
    <location>
        <position position="195"/>
    </location>
</feature>
<evidence type="ECO:0000256" key="6">
    <source>
        <dbReference type="ARBA" id="ARBA00022643"/>
    </source>
</evidence>
<dbReference type="HAMAP" id="MF_00225">
    <property type="entry name" value="DHO_dh_type2"/>
    <property type="match status" value="1"/>
</dbReference>
<evidence type="ECO:0000259" key="12">
    <source>
        <dbReference type="Pfam" id="PF01180"/>
    </source>
</evidence>
<feature type="binding site" evidence="11">
    <location>
        <position position="322"/>
    </location>
    <ligand>
        <name>FMN</name>
        <dbReference type="ChEBI" id="CHEBI:58210"/>
    </ligand>
</feature>
<proteinExistence type="inferred from homology"/>
<dbReference type="PROSITE" id="PS00911">
    <property type="entry name" value="DHODEHASE_1"/>
    <property type="match status" value="1"/>
</dbReference>
<keyword evidence="7 11" id="KW-0665">Pyrimidine biosynthesis</keyword>
<comment type="subunit">
    <text evidence="11">Monomer.</text>
</comment>
<dbReference type="RefSeq" id="WP_081166820.1">
    <property type="nucleotide sequence ID" value="NZ_LWBP01000190.1"/>
</dbReference>
<dbReference type="InterPro" id="IPR005720">
    <property type="entry name" value="Dihydroorotate_DH_cat"/>
</dbReference>
<reference evidence="14" key="1">
    <citation type="submission" date="2016-04" db="EMBL/GenBank/DDBJ databases">
        <authorList>
            <person name="Chen L."/>
            <person name="Zhuang W."/>
            <person name="Wang G."/>
        </authorList>
    </citation>
    <scope>NUCLEOTIDE SEQUENCE [LARGE SCALE GENOMIC DNA]</scope>
    <source>
        <strain evidence="14">208</strain>
    </source>
</reference>
<dbReference type="Gene3D" id="3.20.20.70">
    <property type="entry name" value="Aldolase class I"/>
    <property type="match status" value="1"/>
</dbReference>
<feature type="binding site" evidence="11">
    <location>
        <begin position="115"/>
        <end position="119"/>
    </location>
    <ligand>
        <name>substrate</name>
    </ligand>
</feature>
<dbReference type="UniPathway" id="UPA00070">
    <property type="reaction ID" value="UER00946"/>
</dbReference>
<evidence type="ECO:0000256" key="5">
    <source>
        <dbReference type="ARBA" id="ARBA00022630"/>
    </source>
</evidence>
<feature type="binding site" evidence="11">
    <location>
        <position position="70"/>
    </location>
    <ligand>
        <name>substrate</name>
    </ligand>
</feature>
<dbReference type="InterPro" id="IPR005719">
    <property type="entry name" value="Dihydroorotate_DH_2"/>
</dbReference>
<feature type="binding site" evidence="11">
    <location>
        <position position="192"/>
    </location>
    <ligand>
        <name>substrate</name>
    </ligand>
</feature>
<gene>
    <name evidence="11" type="primary">pyrD</name>
    <name evidence="13" type="ORF">A4R26_23530</name>
</gene>
<evidence type="ECO:0000256" key="8">
    <source>
        <dbReference type="ARBA" id="ARBA00023002"/>
    </source>
</evidence>
<sequence length="362" mass="39803">MYNLLRRLLFCFPTEPVHYFSMNMMKMGCSSGFIRKSISAQFTPNKGELSKELFGLRFKNPVGLAAGFDKNALYLTELEALGFGFVEIGTVTPKPQAGNDKPRLFRLPKDKALINRMGFNNDGVNVVVQRLKDWKDKQLAMGKGSPSTPGHPRLIIGGNIGKNKVTPNEDAWKDYEICFRALFDCVDYFVVNVSSPNTPGLRELQEKDSLRKILSHLQTINQQESGPESDRKPKPILLKIAPDLTPQQIDDVIDLAMEIKLDGLVASNTTISREQLHTTGQELEAIGAGGLSGAPVRRRSTEIVKYIHQKTKGQLPVIASGGIFTAADAKEKLAAGAALVQVWTGFVYEGPSIVKNICNGLS</sequence>
<evidence type="ECO:0000256" key="1">
    <source>
        <dbReference type="ARBA" id="ARBA00003125"/>
    </source>
</evidence>
<evidence type="ECO:0000256" key="9">
    <source>
        <dbReference type="ARBA" id="ARBA00023136"/>
    </source>
</evidence>
<dbReference type="Proteomes" id="UP000192276">
    <property type="component" value="Unassembled WGS sequence"/>
</dbReference>
<evidence type="ECO:0000256" key="4">
    <source>
        <dbReference type="ARBA" id="ARBA00005359"/>
    </source>
</evidence>
<evidence type="ECO:0000256" key="7">
    <source>
        <dbReference type="ARBA" id="ARBA00022975"/>
    </source>
</evidence>